<feature type="transmembrane region" description="Helical" evidence="5">
    <location>
        <begin position="212"/>
        <end position="235"/>
    </location>
</feature>
<accession>A0A1H3CPW7</accession>
<dbReference type="AlphaFoldDB" id="A0A1H3CPW7"/>
<gene>
    <name evidence="7" type="ORF">SAMN05660209_00704</name>
</gene>
<evidence type="ECO:0000313" key="7">
    <source>
        <dbReference type="EMBL" id="SDX56183.1"/>
    </source>
</evidence>
<feature type="domain" description="Major facilitator superfamily (MFS) profile" evidence="6">
    <location>
        <begin position="14"/>
        <end position="392"/>
    </location>
</feature>
<evidence type="ECO:0000256" key="3">
    <source>
        <dbReference type="ARBA" id="ARBA00022989"/>
    </source>
</evidence>
<dbReference type="EMBL" id="FNOT01000002">
    <property type="protein sequence ID" value="SDX56183.1"/>
    <property type="molecule type" value="Genomic_DNA"/>
</dbReference>
<dbReference type="InterPro" id="IPR011701">
    <property type="entry name" value="MFS"/>
</dbReference>
<comment type="subcellular location">
    <subcellularLocation>
        <location evidence="1">Cell membrane</location>
        <topology evidence="1">Multi-pass membrane protein</topology>
    </subcellularLocation>
</comment>
<dbReference type="RefSeq" id="WP_091151530.1">
    <property type="nucleotide sequence ID" value="NZ_FNOT01000002.1"/>
</dbReference>
<dbReference type="OrthoDB" id="5176013at2"/>
<keyword evidence="4 5" id="KW-0472">Membrane</keyword>
<feature type="transmembrane region" description="Helical" evidence="5">
    <location>
        <begin position="241"/>
        <end position="264"/>
    </location>
</feature>
<proteinExistence type="predicted"/>
<dbReference type="Pfam" id="PF07690">
    <property type="entry name" value="MFS_1"/>
    <property type="match status" value="1"/>
</dbReference>
<dbReference type="SUPFAM" id="SSF103473">
    <property type="entry name" value="MFS general substrate transporter"/>
    <property type="match status" value="1"/>
</dbReference>
<evidence type="ECO:0000256" key="1">
    <source>
        <dbReference type="ARBA" id="ARBA00004651"/>
    </source>
</evidence>
<feature type="transmembrane region" description="Helical" evidence="5">
    <location>
        <begin position="300"/>
        <end position="325"/>
    </location>
</feature>
<dbReference type="PROSITE" id="PS50850">
    <property type="entry name" value="MFS"/>
    <property type="match status" value="1"/>
</dbReference>
<dbReference type="PANTHER" id="PTHR23527">
    <property type="entry name" value="BLL3282 PROTEIN"/>
    <property type="match status" value="1"/>
</dbReference>
<feature type="transmembrane region" description="Helical" evidence="5">
    <location>
        <begin position="14"/>
        <end position="37"/>
    </location>
</feature>
<evidence type="ECO:0000313" key="8">
    <source>
        <dbReference type="Proteomes" id="UP000198921"/>
    </source>
</evidence>
<feature type="transmembrane region" description="Helical" evidence="5">
    <location>
        <begin position="276"/>
        <end position="294"/>
    </location>
</feature>
<feature type="transmembrane region" description="Helical" evidence="5">
    <location>
        <begin position="337"/>
        <end position="358"/>
    </location>
</feature>
<feature type="transmembrane region" description="Helical" evidence="5">
    <location>
        <begin position="171"/>
        <end position="191"/>
    </location>
</feature>
<evidence type="ECO:0000256" key="5">
    <source>
        <dbReference type="SAM" id="Phobius"/>
    </source>
</evidence>
<feature type="transmembrane region" description="Helical" evidence="5">
    <location>
        <begin position="80"/>
        <end position="99"/>
    </location>
</feature>
<dbReference type="Proteomes" id="UP000198921">
    <property type="component" value="Unassembled WGS sequence"/>
</dbReference>
<keyword evidence="2 5" id="KW-0812">Transmembrane</keyword>
<name>A0A1H3CPW7_9ACTN</name>
<keyword evidence="8" id="KW-1185">Reference proteome</keyword>
<dbReference type="PANTHER" id="PTHR23527:SF1">
    <property type="entry name" value="BLL3282 PROTEIN"/>
    <property type="match status" value="1"/>
</dbReference>
<sequence>MSRGRGRPAGPRRAATAAVTVTTAGVLPAYLVGVLWVQVRADLGVGPSQLGLLVAAFFATSAVSALSAGTLVRKLGTVRVVRLAGLTAAVAMLVVALAARDTAVLVAALVLGGWGNGIGQPASNDLIARSVSAGRQGLAYGLKQAAIPLSTLLAGVAVPLVAIPLGWRTAFGIGAVLALLVVLSVPGQRRLGSAGSSSPPSEAAGPFRRAPLYVLAAGFALAAGTGNALGSFFVTTAVAGGIAPATAGVLAAVAGGVGAIARVLVGWLADRVRTRWLLVVAAQMSVGGLSYALLGTGVEALIVIGAVVGYCTGWAWAGLSTYAVTRMHHGMAAQATSITQGGMGLGAAAGPLAFGGLLSVSSYAVAWTATAVLAVVAGLVVVLGRHLLLRERPALVAAHRQRRAAARA</sequence>
<dbReference type="InterPro" id="IPR020846">
    <property type="entry name" value="MFS_dom"/>
</dbReference>
<feature type="transmembrane region" description="Helical" evidence="5">
    <location>
        <begin position="364"/>
        <end position="383"/>
    </location>
</feature>
<evidence type="ECO:0000259" key="6">
    <source>
        <dbReference type="PROSITE" id="PS50850"/>
    </source>
</evidence>
<evidence type="ECO:0000256" key="2">
    <source>
        <dbReference type="ARBA" id="ARBA00022692"/>
    </source>
</evidence>
<dbReference type="STRING" id="1137993.SAMN05660209_00704"/>
<reference evidence="8" key="1">
    <citation type="submission" date="2016-10" db="EMBL/GenBank/DDBJ databases">
        <authorList>
            <person name="Varghese N."/>
            <person name="Submissions S."/>
        </authorList>
    </citation>
    <scope>NUCLEOTIDE SEQUENCE [LARGE SCALE GENOMIC DNA]</scope>
    <source>
        <strain evidence="8">DSM 45422</strain>
    </source>
</reference>
<organism evidence="7 8">
    <name type="scientific">Geodermatophilus africanus</name>
    <dbReference type="NCBI Taxonomy" id="1137993"/>
    <lineage>
        <taxon>Bacteria</taxon>
        <taxon>Bacillati</taxon>
        <taxon>Actinomycetota</taxon>
        <taxon>Actinomycetes</taxon>
        <taxon>Geodermatophilales</taxon>
        <taxon>Geodermatophilaceae</taxon>
        <taxon>Geodermatophilus</taxon>
    </lineage>
</organism>
<keyword evidence="3 5" id="KW-1133">Transmembrane helix</keyword>
<dbReference type="InterPro" id="IPR052952">
    <property type="entry name" value="MFS-Transporter"/>
</dbReference>
<protein>
    <submittedName>
        <fullName evidence="7">Cyanate permease</fullName>
    </submittedName>
</protein>
<feature type="transmembrane region" description="Helical" evidence="5">
    <location>
        <begin position="49"/>
        <end position="68"/>
    </location>
</feature>
<dbReference type="GO" id="GO:0022857">
    <property type="term" value="F:transmembrane transporter activity"/>
    <property type="evidence" value="ECO:0007669"/>
    <property type="project" value="InterPro"/>
</dbReference>
<dbReference type="Gene3D" id="1.20.1250.20">
    <property type="entry name" value="MFS general substrate transporter like domains"/>
    <property type="match status" value="2"/>
</dbReference>
<evidence type="ECO:0000256" key="4">
    <source>
        <dbReference type="ARBA" id="ARBA00023136"/>
    </source>
</evidence>
<dbReference type="InterPro" id="IPR036259">
    <property type="entry name" value="MFS_trans_sf"/>
</dbReference>
<dbReference type="GO" id="GO:0005886">
    <property type="term" value="C:plasma membrane"/>
    <property type="evidence" value="ECO:0007669"/>
    <property type="project" value="UniProtKB-SubCell"/>
</dbReference>